<dbReference type="Pfam" id="PF08282">
    <property type="entry name" value="Hydrolase_3"/>
    <property type="match status" value="2"/>
</dbReference>
<dbReference type="GO" id="GO:0051479">
    <property type="term" value="P:mannosylglycerate biosynthetic process"/>
    <property type="evidence" value="ECO:0007669"/>
    <property type="project" value="InterPro"/>
</dbReference>
<dbReference type="EMBL" id="BMLF01000001">
    <property type="protein sequence ID" value="GGL94330.1"/>
    <property type="molecule type" value="Genomic_DNA"/>
</dbReference>
<keyword evidence="1" id="KW-0479">Metal-binding</keyword>
<dbReference type="RefSeq" id="WP_028286375.1">
    <property type="nucleotide sequence ID" value="NZ_BMLF01000001.1"/>
</dbReference>
<keyword evidence="3" id="KW-0460">Magnesium</keyword>
<dbReference type="GO" id="GO:0050531">
    <property type="term" value="F:mannosyl-3-phosphoglycerate phosphatase activity"/>
    <property type="evidence" value="ECO:0007669"/>
    <property type="project" value="InterPro"/>
</dbReference>
<dbReference type="SFLD" id="SFLDG01142">
    <property type="entry name" value="C2.B.2:_Mannosyl-3-phosphoglyc"/>
    <property type="match status" value="1"/>
</dbReference>
<keyword evidence="2" id="KW-0378">Hydrolase</keyword>
<dbReference type="AlphaFoldDB" id="A0A917SRT3"/>
<protein>
    <submittedName>
        <fullName evidence="4">Mannosyl-3-phosphoglycerate phosphatase</fullName>
    </submittedName>
</protein>
<dbReference type="InterPro" id="IPR006381">
    <property type="entry name" value="HAD-SF-IIB-MPGP"/>
</dbReference>
<sequence length="267" mass="28371">MSTPPFVVFSDLDGTLLDHEDYTWTAALPALAKLRAHGVPVVLASSKTAPEIAPLREQLRLTHCPAIVENGAGILPPGTAPDTSNAAYLRLRRILDAMPPGLRRHFEGFGDWSADEVAERTGLPPEDARLARQRGFSEPGVWTGPAELRSRFLAQLEAEGVSARLGGRFLTLSFGGTKADRMAEVLEGYALGGAPPPAVALGDAPNDVEMLNAADHGVIVANPHGSELPVLAGERAGRIRRSTKPGPAGWNEMILRLVSELTARSGD</sequence>
<evidence type="ECO:0000313" key="5">
    <source>
        <dbReference type="Proteomes" id="UP000649829"/>
    </source>
</evidence>
<dbReference type="SFLD" id="SFLDS00003">
    <property type="entry name" value="Haloacid_Dehalogenase"/>
    <property type="match status" value="1"/>
</dbReference>
<organism evidence="4 5">
    <name type="scientific">Pseudooceanicola nanhaiensis</name>
    <dbReference type="NCBI Taxonomy" id="375761"/>
    <lineage>
        <taxon>Bacteria</taxon>
        <taxon>Pseudomonadati</taxon>
        <taxon>Pseudomonadota</taxon>
        <taxon>Alphaproteobacteria</taxon>
        <taxon>Rhodobacterales</taxon>
        <taxon>Paracoccaceae</taxon>
        <taxon>Pseudooceanicola</taxon>
    </lineage>
</organism>
<evidence type="ECO:0000256" key="3">
    <source>
        <dbReference type="ARBA" id="ARBA00022842"/>
    </source>
</evidence>
<reference evidence="4" key="2">
    <citation type="submission" date="2020-09" db="EMBL/GenBank/DDBJ databases">
        <authorList>
            <person name="Sun Q."/>
            <person name="Zhou Y."/>
        </authorList>
    </citation>
    <scope>NUCLEOTIDE SEQUENCE</scope>
    <source>
        <strain evidence="4">CGMCC 1.6293</strain>
    </source>
</reference>
<dbReference type="PANTHER" id="PTHR10000">
    <property type="entry name" value="PHOSPHOSERINE PHOSPHATASE"/>
    <property type="match status" value="1"/>
</dbReference>
<dbReference type="NCBIfam" id="TIGR01486">
    <property type="entry name" value="HAD-SF-IIB-MPGP"/>
    <property type="match status" value="1"/>
</dbReference>
<accession>A0A917SRT3</accession>
<evidence type="ECO:0000313" key="4">
    <source>
        <dbReference type="EMBL" id="GGL94330.1"/>
    </source>
</evidence>
<gene>
    <name evidence="4" type="primary">yedP</name>
    <name evidence="4" type="ORF">GCM10011534_15650</name>
</gene>
<dbReference type="Gene3D" id="3.30.980.20">
    <property type="entry name" value="Putative mannosyl-3-phosphoglycerate phosphatase, domain 2"/>
    <property type="match status" value="1"/>
</dbReference>
<dbReference type="InterPro" id="IPR036412">
    <property type="entry name" value="HAD-like_sf"/>
</dbReference>
<evidence type="ECO:0000256" key="2">
    <source>
        <dbReference type="ARBA" id="ARBA00022801"/>
    </source>
</evidence>
<comment type="caution">
    <text evidence="4">The sequence shown here is derived from an EMBL/GenBank/DDBJ whole genome shotgun (WGS) entry which is preliminary data.</text>
</comment>
<dbReference type="NCBIfam" id="TIGR01484">
    <property type="entry name" value="HAD-SF-IIB"/>
    <property type="match status" value="1"/>
</dbReference>
<dbReference type="SUPFAM" id="SSF56784">
    <property type="entry name" value="HAD-like"/>
    <property type="match status" value="1"/>
</dbReference>
<name>A0A917SRT3_9RHOB</name>
<dbReference type="Proteomes" id="UP000649829">
    <property type="component" value="Unassembled WGS sequence"/>
</dbReference>
<keyword evidence="5" id="KW-1185">Reference proteome</keyword>
<dbReference type="GO" id="GO:0005829">
    <property type="term" value="C:cytosol"/>
    <property type="evidence" value="ECO:0007669"/>
    <property type="project" value="TreeGrafter"/>
</dbReference>
<dbReference type="PANTHER" id="PTHR10000:SF8">
    <property type="entry name" value="HAD SUPERFAMILY HYDROLASE-LIKE, TYPE 3"/>
    <property type="match status" value="1"/>
</dbReference>
<dbReference type="InterPro" id="IPR006379">
    <property type="entry name" value="HAD-SF_hydro_IIB"/>
</dbReference>
<evidence type="ECO:0000256" key="1">
    <source>
        <dbReference type="ARBA" id="ARBA00022723"/>
    </source>
</evidence>
<dbReference type="SFLD" id="SFLDG01140">
    <property type="entry name" value="C2.B:_Phosphomannomutase_and_P"/>
    <property type="match status" value="1"/>
</dbReference>
<dbReference type="GO" id="GO:0000287">
    <property type="term" value="F:magnesium ion binding"/>
    <property type="evidence" value="ECO:0007669"/>
    <property type="project" value="TreeGrafter"/>
</dbReference>
<reference evidence="4" key="1">
    <citation type="journal article" date="2014" name="Int. J. Syst. Evol. Microbiol.">
        <title>Complete genome sequence of Corynebacterium casei LMG S-19264T (=DSM 44701T), isolated from a smear-ripened cheese.</title>
        <authorList>
            <consortium name="US DOE Joint Genome Institute (JGI-PGF)"/>
            <person name="Walter F."/>
            <person name="Albersmeier A."/>
            <person name="Kalinowski J."/>
            <person name="Ruckert C."/>
        </authorList>
    </citation>
    <scope>NUCLEOTIDE SEQUENCE</scope>
    <source>
        <strain evidence="4">CGMCC 1.6293</strain>
    </source>
</reference>
<dbReference type="InterPro" id="IPR023214">
    <property type="entry name" value="HAD_sf"/>
</dbReference>
<proteinExistence type="predicted"/>
<dbReference type="Gene3D" id="3.40.50.1000">
    <property type="entry name" value="HAD superfamily/HAD-like"/>
    <property type="match status" value="1"/>
</dbReference>